<feature type="region of interest" description="Disordered" evidence="1">
    <location>
        <begin position="424"/>
        <end position="447"/>
    </location>
</feature>
<feature type="compositionally biased region" description="Polar residues" evidence="1">
    <location>
        <begin position="434"/>
        <end position="445"/>
    </location>
</feature>
<name>A0A0G4GC76_9ALVE</name>
<feature type="compositionally biased region" description="Low complexity" evidence="1">
    <location>
        <begin position="464"/>
        <end position="473"/>
    </location>
</feature>
<accession>A0A0G4GC76</accession>
<dbReference type="InterPro" id="IPR011009">
    <property type="entry name" value="Kinase-like_dom_sf"/>
</dbReference>
<dbReference type="SUPFAM" id="SSF56112">
    <property type="entry name" value="Protein kinase-like (PK-like)"/>
    <property type="match status" value="1"/>
</dbReference>
<dbReference type="Gene3D" id="1.10.510.10">
    <property type="entry name" value="Transferase(Phosphotransferase) domain 1"/>
    <property type="match status" value="1"/>
</dbReference>
<dbReference type="AlphaFoldDB" id="A0A0G4GC76"/>
<organism evidence="2">
    <name type="scientific">Chromera velia CCMP2878</name>
    <dbReference type="NCBI Taxonomy" id="1169474"/>
    <lineage>
        <taxon>Eukaryota</taxon>
        <taxon>Sar</taxon>
        <taxon>Alveolata</taxon>
        <taxon>Colpodellida</taxon>
        <taxon>Chromeraceae</taxon>
        <taxon>Chromera</taxon>
    </lineage>
</organism>
<dbReference type="EMBL" id="CDMZ01001078">
    <property type="protein sequence ID" value="CEM26806.1"/>
    <property type="molecule type" value="Genomic_DNA"/>
</dbReference>
<evidence type="ECO:0008006" key="3">
    <source>
        <dbReference type="Google" id="ProtNLM"/>
    </source>
</evidence>
<sequence length="555" mass="60144">MAWVSVCCPTGRGSSGGGAGGEIELGETELNLGSRNMVFKRARSIFRRQEEYGLLVEFPLREPKEPEKTAFAYRQLACKLSLQQAVRQATTAGEERIQKVKEQIEAEGGKGPEAPSSPVVGVYFREDAKGEIVEVGQLPLHWSGDLLDWREEDRVPQDAVNPLGIRRIVQVQDKKGPLADPYDCWKLIDLYMGAVQTAGAHLMVLHEKKIIHRDVKDPNVFCRWKAAGTHGKATGGSRTLLQAGIGDMGCASEVQMSGQKRFLIASLGMSLQAVTGTVGYYQMGSELLKNRQKSEESPSVGGLSRPPTPHPLSKKVLVPLSLFLAFSLDTRALAQSLLNILHTRTENRIDFESPPPPRLARSLTGQLILKAKEEYMSAEEFVVALGIIRGIDTEFAFLVGETDIPPPVSLDTLLKILKNLNTQSKDMDKDTESDTQPQKPHSPTSKGLWGRITRALSWISANVSTTVPSPSSSGEALGQSLQGEAGGNAIGGTDSKSARGSRPVPAGVGPQAGGFLTARELPHPPPTQPHRPLAASHFHLTYADVMPTDCPMLTM</sequence>
<evidence type="ECO:0000313" key="2">
    <source>
        <dbReference type="EMBL" id="CEM26806.1"/>
    </source>
</evidence>
<reference evidence="2" key="1">
    <citation type="submission" date="2014-11" db="EMBL/GenBank/DDBJ databases">
        <authorList>
            <person name="Otto D Thomas"/>
            <person name="Naeem Raeece"/>
        </authorList>
    </citation>
    <scope>NUCLEOTIDE SEQUENCE</scope>
</reference>
<feature type="region of interest" description="Disordered" evidence="1">
    <location>
        <begin position="464"/>
        <end position="529"/>
    </location>
</feature>
<evidence type="ECO:0000256" key="1">
    <source>
        <dbReference type="SAM" id="MobiDB-lite"/>
    </source>
</evidence>
<protein>
    <recommendedName>
        <fullName evidence="3">Protein kinase domain-containing protein</fullName>
    </recommendedName>
</protein>
<gene>
    <name evidence="2" type="ORF">Cvel_21254</name>
</gene>
<dbReference type="VEuPathDB" id="CryptoDB:Cvel_21254"/>
<proteinExistence type="predicted"/>